<dbReference type="EMBL" id="JAHVAH010000001">
    <property type="protein sequence ID" value="MBW0144620.1"/>
    <property type="molecule type" value="Genomic_DNA"/>
</dbReference>
<feature type="domain" description="Response regulatory" evidence="3">
    <location>
        <begin position="11"/>
        <end position="120"/>
    </location>
</feature>
<organism evidence="4 5">
    <name type="scientific">Sphingomicrobium clamense</name>
    <dbReference type="NCBI Taxonomy" id="2851013"/>
    <lineage>
        <taxon>Bacteria</taxon>
        <taxon>Pseudomonadati</taxon>
        <taxon>Pseudomonadota</taxon>
        <taxon>Alphaproteobacteria</taxon>
        <taxon>Sphingomonadales</taxon>
        <taxon>Sphingomonadaceae</taxon>
        <taxon>Sphingomicrobium</taxon>
    </lineage>
</organism>
<dbReference type="PANTHER" id="PTHR44591:SF3">
    <property type="entry name" value="RESPONSE REGULATORY DOMAIN-CONTAINING PROTEIN"/>
    <property type="match status" value="1"/>
</dbReference>
<dbReference type="Pfam" id="PF00072">
    <property type="entry name" value="Response_reg"/>
    <property type="match status" value="1"/>
</dbReference>
<dbReference type="PROSITE" id="PS50110">
    <property type="entry name" value="RESPONSE_REGULATORY"/>
    <property type="match status" value="1"/>
</dbReference>
<dbReference type="PANTHER" id="PTHR44591">
    <property type="entry name" value="STRESS RESPONSE REGULATOR PROTEIN 1"/>
    <property type="match status" value="1"/>
</dbReference>
<reference evidence="4 5" key="1">
    <citation type="submission" date="2021-07" db="EMBL/GenBank/DDBJ databases">
        <title>The draft genome sequence of Sphingomicrobium sp. B8.</title>
        <authorList>
            <person name="Mu L."/>
        </authorList>
    </citation>
    <scope>NUCLEOTIDE SEQUENCE [LARGE SCALE GENOMIC DNA]</scope>
    <source>
        <strain evidence="4 5">B8</strain>
    </source>
</reference>
<dbReference type="SMART" id="SM00448">
    <property type="entry name" value="REC"/>
    <property type="match status" value="1"/>
</dbReference>
<protein>
    <submittedName>
        <fullName evidence="4">Response regulator</fullName>
    </submittedName>
</protein>
<dbReference type="InterPro" id="IPR001789">
    <property type="entry name" value="Sig_transdc_resp-reg_receiver"/>
</dbReference>
<proteinExistence type="predicted"/>
<feature type="modified residue" description="4-aspartylphosphate" evidence="2">
    <location>
        <position position="61"/>
    </location>
</feature>
<dbReference type="InterPro" id="IPR050595">
    <property type="entry name" value="Bact_response_regulator"/>
</dbReference>
<evidence type="ECO:0000259" key="3">
    <source>
        <dbReference type="PROSITE" id="PS50110"/>
    </source>
</evidence>
<evidence type="ECO:0000313" key="4">
    <source>
        <dbReference type="EMBL" id="MBW0144620.1"/>
    </source>
</evidence>
<accession>A0ABS6V5J5</accession>
<comment type="caution">
    <text evidence="4">The sequence shown here is derived from an EMBL/GenBank/DDBJ whole genome shotgun (WGS) entry which is preliminary data.</text>
</comment>
<dbReference type="Proteomes" id="UP000698028">
    <property type="component" value="Unassembled WGS sequence"/>
</dbReference>
<evidence type="ECO:0000256" key="2">
    <source>
        <dbReference type="PROSITE-ProRule" id="PRU00169"/>
    </source>
</evidence>
<name>A0ABS6V5J5_9SPHN</name>
<gene>
    <name evidence="4" type="ORF">KTQ36_04845</name>
</gene>
<keyword evidence="1 2" id="KW-0597">Phosphoprotein</keyword>
<keyword evidence="5" id="KW-1185">Reference proteome</keyword>
<sequence>MFGKRKPVVKHILIVEDEPLLAFDNEVRIEKLGYSVVGTRDNVREALTDLDRHQVDLILADINLSGERTGIDLAREASERDVPVLFVTGNPPKDCKVYAVGSLPKPFSDRDLKAAIRAVDDILAGRTPKPPKGMILYEPA</sequence>
<evidence type="ECO:0000313" key="5">
    <source>
        <dbReference type="Proteomes" id="UP000698028"/>
    </source>
</evidence>
<evidence type="ECO:0000256" key="1">
    <source>
        <dbReference type="ARBA" id="ARBA00022553"/>
    </source>
</evidence>